<proteinExistence type="predicted"/>
<sequence length="198" mass="23439">MSSKDFGTVKETLLGFLSEKSIKEKMSHILDKGTNDWEKWFQIEFEYFIEHSLGYSAKREIRAIADKRHQSGRQHMYVDLIFRKKNTRTDRFIYLEFKLAKNPTTLVNNMWKDIVKNYEIVQSHFTSSGRKRRSVWSIGFYRNFNPTTLKRIGESLSEEYSENFYTYHESIFMCKCRGKKHSEECNKIGVIIIGSGAE</sequence>
<dbReference type="EMBL" id="CP125967">
    <property type="protein sequence ID" value="WWO36849.1"/>
    <property type="molecule type" value="Genomic_DNA"/>
</dbReference>
<protein>
    <submittedName>
        <fullName evidence="1">Uncharacterized protein</fullName>
    </submittedName>
</protein>
<gene>
    <name evidence="1" type="ORF">QNA12_09575</name>
</gene>
<reference evidence="1 2" key="1">
    <citation type="journal article" date="2024" name="Front. Plant Sci.">
        <title>Comprehensive phenomic and genomic studies of the species, Pectobacterium cacticida and proposal for reclassification as Alcorniella cacticida comb. nov.</title>
        <authorList>
            <person name="Jonca J."/>
            <person name="Pirhonen M."/>
            <person name="Waleron M.M."/>
            <person name="Gawor J."/>
            <person name="Mrozik A."/>
            <person name="Smoktunowicz M."/>
            <person name="Waleron K."/>
            <person name="Waleron M."/>
        </authorList>
    </citation>
    <scope>NUCLEOTIDE SEQUENCE [LARGE SCALE GENOMIC DNA]</scope>
    <source>
        <strain evidence="1 2">DPMP6</strain>
    </source>
</reference>
<name>A0ABZ2G476_9GAMM</name>
<evidence type="ECO:0000313" key="2">
    <source>
        <dbReference type="Proteomes" id="UP001379444"/>
    </source>
</evidence>
<organism evidence="1 2">
    <name type="scientific">Pectobacterium cacticida</name>
    <dbReference type="NCBI Taxonomy" id="69221"/>
    <lineage>
        <taxon>Bacteria</taxon>
        <taxon>Pseudomonadati</taxon>
        <taxon>Pseudomonadota</taxon>
        <taxon>Gammaproteobacteria</taxon>
        <taxon>Enterobacterales</taxon>
        <taxon>Pectobacteriaceae</taxon>
        <taxon>Pectobacterium</taxon>
    </lineage>
</organism>
<accession>A0ABZ2G476</accession>
<dbReference type="Proteomes" id="UP001379444">
    <property type="component" value="Chromosome"/>
</dbReference>
<keyword evidence="2" id="KW-1185">Reference proteome</keyword>
<evidence type="ECO:0000313" key="1">
    <source>
        <dbReference type="EMBL" id="WWO36849.1"/>
    </source>
</evidence>
<dbReference type="RefSeq" id="WP_264495847.1">
    <property type="nucleotide sequence ID" value="NZ_CP109947.1"/>
</dbReference>